<name>A0A9X2JF15_9BACT</name>
<dbReference type="InterPro" id="IPR018705">
    <property type="entry name" value="DUF2134_membrane"/>
</dbReference>
<proteinExistence type="predicted"/>
<accession>A0A9X2JF15</accession>
<dbReference type="Pfam" id="PF09977">
    <property type="entry name" value="Tad_C"/>
    <property type="match status" value="1"/>
</dbReference>
<dbReference type="Proteomes" id="UP001155241">
    <property type="component" value="Unassembled WGS sequence"/>
</dbReference>
<comment type="caution">
    <text evidence="3">The sequence shown here is derived from an EMBL/GenBank/DDBJ whole genome shotgun (WGS) entry which is preliminary data.</text>
</comment>
<protein>
    <submittedName>
        <fullName evidence="3">Pilus assembly protein TadG-related protein</fullName>
    </submittedName>
</protein>
<gene>
    <name evidence="3" type="ORF">NG895_06670</name>
</gene>
<evidence type="ECO:0000313" key="3">
    <source>
        <dbReference type="EMBL" id="MCO6043585.1"/>
    </source>
</evidence>
<sequence>MLAIVVVGMVAFAVDIGYILSSREEVQRTADAAALAATWEFVDKLNDKYDSADCQAFARTEANDYSTANKVGNIGPVVDTNATNSPTGDMVFGYINDFEDPNAPFDTTATDRFNAIRVKVRRDSGLNGELPLFFARIFGVDSQALQAQATAALIRDVKGFEIPSDGTNVMILPITLDVETWCDWLDDSVSAGWADNWTYIKETQRVVAGDDGFVEIDLYPRGMTNAGNRGMVDIGSPNNSTSDIVRQVLYGVSPEDLAYHGDTLELDSSGHLDLSGDTGISAGVEDALISIIGEPRVIPIFESCVGPGENCVYTICAWQGIRIMSVNLAGPMSKKHVTIQVGPCWGHGTIPSTTVGTSKYVYSPVILIE</sequence>
<feature type="domain" description="Putative Flp pilus-assembly TadG-like N-terminal" evidence="2">
    <location>
        <begin position="3"/>
        <end position="37"/>
    </location>
</feature>
<reference evidence="3" key="1">
    <citation type="submission" date="2022-06" db="EMBL/GenBank/DDBJ databases">
        <title>Aeoliella straminimaris, a novel planctomycete from sediments.</title>
        <authorList>
            <person name="Vitorino I.R."/>
            <person name="Lage O.M."/>
        </authorList>
    </citation>
    <scope>NUCLEOTIDE SEQUENCE</scope>
    <source>
        <strain evidence="3">ICT_H6.2</strain>
    </source>
</reference>
<feature type="domain" description="DUF2134" evidence="1">
    <location>
        <begin position="58"/>
        <end position="151"/>
    </location>
</feature>
<dbReference type="EMBL" id="JAMXLR010000024">
    <property type="protein sequence ID" value="MCO6043585.1"/>
    <property type="molecule type" value="Genomic_DNA"/>
</dbReference>
<evidence type="ECO:0000313" key="4">
    <source>
        <dbReference type="Proteomes" id="UP001155241"/>
    </source>
</evidence>
<evidence type="ECO:0000259" key="1">
    <source>
        <dbReference type="Pfam" id="PF09977"/>
    </source>
</evidence>
<dbReference type="InterPro" id="IPR028087">
    <property type="entry name" value="Tad_N"/>
</dbReference>
<evidence type="ECO:0000259" key="2">
    <source>
        <dbReference type="Pfam" id="PF13400"/>
    </source>
</evidence>
<dbReference type="AlphaFoldDB" id="A0A9X2JF15"/>
<dbReference type="Pfam" id="PF13400">
    <property type="entry name" value="Tad"/>
    <property type="match status" value="1"/>
</dbReference>
<keyword evidence="4" id="KW-1185">Reference proteome</keyword>
<organism evidence="3 4">
    <name type="scientific">Aeoliella straminimaris</name>
    <dbReference type="NCBI Taxonomy" id="2954799"/>
    <lineage>
        <taxon>Bacteria</taxon>
        <taxon>Pseudomonadati</taxon>
        <taxon>Planctomycetota</taxon>
        <taxon>Planctomycetia</taxon>
        <taxon>Pirellulales</taxon>
        <taxon>Lacipirellulaceae</taxon>
        <taxon>Aeoliella</taxon>
    </lineage>
</organism>